<sequence>MIRNKETGEHYIWGAGCDGWKLVNDPSLSIIHEKMPSGTCESRHYHEVARQFFFILSGAVELEVDGVTYSLSPQEGMEVQAGTPHQIFNRSEEDAEFLVISSPRSAGDRVELT</sequence>
<dbReference type="InterPro" id="IPR051610">
    <property type="entry name" value="GPI/OXD"/>
</dbReference>
<name>A0ABY8X499_9BACL</name>
<gene>
    <name evidence="3" type="ORF">QPK24_06620</name>
</gene>
<keyword evidence="1" id="KW-0479">Metal-binding</keyword>
<accession>A0ABY8X499</accession>
<organism evidence="3 4">
    <name type="scientific">Paenibacillus polygoni</name>
    <dbReference type="NCBI Taxonomy" id="3050112"/>
    <lineage>
        <taxon>Bacteria</taxon>
        <taxon>Bacillati</taxon>
        <taxon>Bacillota</taxon>
        <taxon>Bacilli</taxon>
        <taxon>Bacillales</taxon>
        <taxon>Paenibacillaceae</taxon>
        <taxon>Paenibacillus</taxon>
    </lineage>
</organism>
<feature type="domain" description="Cupin type-2" evidence="2">
    <location>
        <begin position="33"/>
        <end position="100"/>
    </location>
</feature>
<evidence type="ECO:0000256" key="1">
    <source>
        <dbReference type="ARBA" id="ARBA00022723"/>
    </source>
</evidence>
<evidence type="ECO:0000313" key="3">
    <source>
        <dbReference type="EMBL" id="WIV20362.1"/>
    </source>
</evidence>
<dbReference type="InterPro" id="IPR013096">
    <property type="entry name" value="Cupin_2"/>
</dbReference>
<dbReference type="SUPFAM" id="SSF51182">
    <property type="entry name" value="RmlC-like cupins"/>
    <property type="match status" value="1"/>
</dbReference>
<proteinExistence type="predicted"/>
<dbReference type="PANTHER" id="PTHR35848">
    <property type="entry name" value="OXALATE-BINDING PROTEIN"/>
    <property type="match status" value="1"/>
</dbReference>
<dbReference type="InterPro" id="IPR011051">
    <property type="entry name" value="RmlC_Cupin_sf"/>
</dbReference>
<dbReference type="InterPro" id="IPR014710">
    <property type="entry name" value="RmlC-like_jellyroll"/>
</dbReference>
<protein>
    <submittedName>
        <fullName evidence="3">Cupin domain-containing protein</fullName>
    </submittedName>
</protein>
<dbReference type="RefSeq" id="WP_285747224.1">
    <property type="nucleotide sequence ID" value="NZ_CP127162.1"/>
</dbReference>
<dbReference type="Gene3D" id="2.60.120.10">
    <property type="entry name" value="Jelly Rolls"/>
    <property type="match status" value="1"/>
</dbReference>
<evidence type="ECO:0000313" key="4">
    <source>
        <dbReference type="Proteomes" id="UP001236415"/>
    </source>
</evidence>
<evidence type="ECO:0000259" key="2">
    <source>
        <dbReference type="Pfam" id="PF07883"/>
    </source>
</evidence>
<reference evidence="3 4" key="1">
    <citation type="submission" date="2023-06" db="EMBL/GenBank/DDBJ databases">
        <title>Paenibacillus polygonum sp. nov., an endophytic bacterium, isolated from Polygonum lapathifolium L. in Nanji Wetland National Nature Reserve, South of Poyang Lake, Jiangxi Province, China.</title>
        <authorList>
            <person name="Yu Z."/>
        </authorList>
    </citation>
    <scope>NUCLEOTIDE SEQUENCE [LARGE SCALE GENOMIC DNA]</scope>
    <source>
        <strain evidence="3 4">C31</strain>
    </source>
</reference>
<dbReference type="EMBL" id="CP127162">
    <property type="protein sequence ID" value="WIV20362.1"/>
    <property type="molecule type" value="Genomic_DNA"/>
</dbReference>
<dbReference type="PANTHER" id="PTHR35848:SF9">
    <property type="entry name" value="SLL1358 PROTEIN"/>
    <property type="match status" value="1"/>
</dbReference>
<dbReference type="Pfam" id="PF07883">
    <property type="entry name" value="Cupin_2"/>
    <property type="match status" value="1"/>
</dbReference>
<dbReference type="Proteomes" id="UP001236415">
    <property type="component" value="Chromosome"/>
</dbReference>
<keyword evidence="4" id="KW-1185">Reference proteome</keyword>